<dbReference type="OrthoDB" id="6159302at2759"/>
<dbReference type="PANTHER" id="PTHR17609">
    <property type="entry name" value="HMG DOMAIN-CONTAINING PROTEIN 3"/>
    <property type="match status" value="1"/>
</dbReference>
<name>A0A2D0RME7_ICTPU</name>
<sequence length="400" mass="45313">MHVTILKRGQEAPVERCTTCCSNLKYHCPFCTSEVYHPNELHHVKNHVFNHLSLAVKHKDFIIVKCNLHCRDQAHFHCCYCTATVIRKVQIIKHLTACRIRSSTPSPWPGTESTFDTEPIVSEPVSSKEAASITEPVFIKEPASVTEPLSITEPPSVPKPVSVTEPVSVNKVVSITKSASLAKHVHMQKKIQCTRCGITVNKKNLDMHNRRKHSLTMHVTVLKRGQEAPVERCNTCCSNLRYHCPFCTSEVYHPNELHHVKNHVFNHLSLAVKHKNFIIVKCNLSCRDQAHFHCCYCTTTVIRKVQIIKHLTACQRRSARPSPSPPPCLSKAFTFVTEPSSATELVYITEPESITKSALLAKHVHIQKKVWCTHCGITVNKKNLDVHIRRKHSLKVNSVR</sequence>
<protein>
    <submittedName>
        <fullName evidence="2">Uncharacterized protein LOC108269986</fullName>
    </submittedName>
</protein>
<accession>A0A2D0RME7</accession>
<dbReference type="InterPro" id="IPR039598">
    <property type="entry name" value="HMGXB3"/>
</dbReference>
<reference evidence="1" key="1">
    <citation type="journal article" date="2016" name="Nat. Commun.">
        <title>The channel catfish genome sequence provides insights into the evolution of scale formation in teleosts.</title>
        <authorList>
            <person name="Liu Z."/>
            <person name="Liu S."/>
            <person name="Yao J."/>
            <person name="Bao L."/>
            <person name="Zhang J."/>
            <person name="Li Y."/>
            <person name="Jiang C."/>
            <person name="Sun L."/>
            <person name="Wang R."/>
            <person name="Zhang Y."/>
            <person name="Zhou T."/>
            <person name="Zeng Q."/>
            <person name="Fu Q."/>
            <person name="Gao S."/>
            <person name="Li N."/>
            <person name="Koren S."/>
            <person name="Jiang Y."/>
            <person name="Zimin A."/>
            <person name="Xu P."/>
            <person name="Phillippy A.M."/>
            <person name="Geng X."/>
            <person name="Song L."/>
            <person name="Sun F."/>
            <person name="Li C."/>
            <person name="Wang X."/>
            <person name="Chen A."/>
            <person name="Jin Y."/>
            <person name="Yuan Z."/>
            <person name="Yang Y."/>
            <person name="Tan S."/>
            <person name="Peatman E."/>
            <person name="Lu J."/>
            <person name="Qin Z."/>
            <person name="Dunham R."/>
            <person name="Li Z."/>
            <person name="Sonstegard T."/>
            <person name="Feng J."/>
            <person name="Danzmann R.G."/>
            <person name="Schroeder S."/>
            <person name="Scheffler B."/>
            <person name="Duke M.V."/>
            <person name="Ballard L."/>
            <person name="Kucuktas H."/>
            <person name="Kaltenboeck L."/>
            <person name="Liu H."/>
            <person name="Armbruster J."/>
            <person name="Xie Y."/>
            <person name="Kirby M.L."/>
            <person name="Tian Y."/>
            <person name="Flanagan M.E."/>
            <person name="Mu W."/>
            <person name="Waldbieser G.C."/>
        </authorList>
    </citation>
    <scope>NUCLEOTIDE SEQUENCE [LARGE SCALE GENOMIC DNA]</scope>
    <source>
        <strain evidence="1">SDA103</strain>
    </source>
</reference>
<organism evidence="1 2">
    <name type="scientific">Ictalurus punctatus</name>
    <name type="common">Channel catfish</name>
    <name type="synonym">Silurus punctatus</name>
    <dbReference type="NCBI Taxonomy" id="7998"/>
    <lineage>
        <taxon>Eukaryota</taxon>
        <taxon>Metazoa</taxon>
        <taxon>Chordata</taxon>
        <taxon>Craniata</taxon>
        <taxon>Vertebrata</taxon>
        <taxon>Euteleostomi</taxon>
        <taxon>Actinopterygii</taxon>
        <taxon>Neopterygii</taxon>
        <taxon>Teleostei</taxon>
        <taxon>Ostariophysi</taxon>
        <taxon>Siluriformes</taxon>
        <taxon>Ictaluridae</taxon>
        <taxon>Ictalurus</taxon>
    </lineage>
</organism>
<dbReference type="RefSeq" id="XP_017331689.1">
    <property type="nucleotide sequence ID" value="XM_017476200.3"/>
</dbReference>
<evidence type="ECO:0000313" key="1">
    <source>
        <dbReference type="Proteomes" id="UP000221080"/>
    </source>
</evidence>
<gene>
    <name evidence="2" type="primary">LOC108269986</name>
</gene>
<evidence type="ECO:0000313" key="2">
    <source>
        <dbReference type="RefSeq" id="XP_017331689.1"/>
    </source>
</evidence>
<keyword evidence="1" id="KW-1185">Reference proteome</keyword>
<dbReference type="AlphaFoldDB" id="A0A2D0RME7"/>
<dbReference type="PANTHER" id="PTHR17609:SF3">
    <property type="entry name" value="SAP DOMAIN-CONTAINING PROTEIN"/>
    <property type="match status" value="1"/>
</dbReference>
<dbReference type="KEGG" id="ipu:108269986"/>
<reference evidence="2" key="2">
    <citation type="submission" date="2025-08" db="UniProtKB">
        <authorList>
            <consortium name="RefSeq"/>
        </authorList>
    </citation>
    <scope>IDENTIFICATION</scope>
    <source>
        <tissue evidence="2">Blood</tissue>
    </source>
</reference>
<dbReference type="Proteomes" id="UP000221080">
    <property type="component" value="Chromosome 9"/>
</dbReference>
<proteinExistence type="predicted"/>
<dbReference type="GeneID" id="108269986"/>